<dbReference type="InterPro" id="IPR032710">
    <property type="entry name" value="NTF2-like_dom_sf"/>
</dbReference>
<dbReference type="Proteomes" id="UP000605990">
    <property type="component" value="Unassembled WGS sequence"/>
</dbReference>
<sequence>MKFLKNNWFTILVVVLLFSVEPAFAGPGGYIAKGLFKSFWGKILLGILTIVLLPFILYVYFTEKIAVMKNKKILLKLSATHKNFNWIDLEKEFSHIVRRVYIAWAKEDMAEVKEYVNNWYWRNQQIVNLDYWKSQNLKNVSRLRTLEKVNPLYLEFSSEENLNGTRIAIRIDIEAEDYLLDIETNKIIEGKKGYQDLDYVWFFKYEDGKWLLDDIRQGATSLGFAKLANVIPANVAQQIANPVLAR</sequence>
<proteinExistence type="predicted"/>
<dbReference type="SMART" id="SM00978">
    <property type="entry name" value="Tim44"/>
    <property type="match status" value="1"/>
</dbReference>
<keyword evidence="1" id="KW-1133">Transmembrane helix</keyword>
<keyword evidence="1" id="KW-0812">Transmembrane</keyword>
<organism evidence="3 4">
    <name type="scientific">Flavobacterium bernardetii</name>
    <dbReference type="NCBI Taxonomy" id="2813823"/>
    <lineage>
        <taxon>Bacteria</taxon>
        <taxon>Pseudomonadati</taxon>
        <taxon>Bacteroidota</taxon>
        <taxon>Flavobacteriia</taxon>
        <taxon>Flavobacteriales</taxon>
        <taxon>Flavobacteriaceae</taxon>
        <taxon>Flavobacterium</taxon>
    </lineage>
</organism>
<keyword evidence="1" id="KW-0472">Membrane</keyword>
<dbReference type="EMBL" id="JACRUN010000001">
    <property type="protein sequence ID" value="MBC5833690.1"/>
    <property type="molecule type" value="Genomic_DNA"/>
</dbReference>
<dbReference type="RefSeq" id="WP_166124929.1">
    <property type="nucleotide sequence ID" value="NZ_JAANOQ010000001.1"/>
</dbReference>
<dbReference type="Gene3D" id="3.10.450.240">
    <property type="match status" value="1"/>
</dbReference>
<name>A0ABR7IV73_9FLAO</name>
<evidence type="ECO:0000259" key="2">
    <source>
        <dbReference type="SMART" id="SM00978"/>
    </source>
</evidence>
<feature type="domain" description="Tim44-like" evidence="2">
    <location>
        <begin position="75"/>
        <end position="217"/>
    </location>
</feature>
<reference evidence="3 4" key="1">
    <citation type="submission" date="2020-08" db="EMBL/GenBank/DDBJ databases">
        <title>Description of novel Flavobacterium F-408 isolate.</title>
        <authorList>
            <person name="Saticioglu I.B."/>
            <person name="Duman M."/>
            <person name="Altun S."/>
        </authorList>
    </citation>
    <scope>NUCLEOTIDE SEQUENCE [LARGE SCALE GENOMIC DNA]</scope>
    <source>
        <strain evidence="3 4">F-408</strain>
    </source>
</reference>
<evidence type="ECO:0000313" key="4">
    <source>
        <dbReference type="Proteomes" id="UP000605990"/>
    </source>
</evidence>
<protein>
    <recommendedName>
        <fullName evidence="2">Tim44-like domain-containing protein</fullName>
    </recommendedName>
</protein>
<comment type="caution">
    <text evidence="3">The sequence shown here is derived from an EMBL/GenBank/DDBJ whole genome shotgun (WGS) entry which is preliminary data.</text>
</comment>
<feature type="transmembrane region" description="Helical" evidence="1">
    <location>
        <begin position="41"/>
        <end position="61"/>
    </location>
</feature>
<evidence type="ECO:0000313" key="3">
    <source>
        <dbReference type="EMBL" id="MBC5833690.1"/>
    </source>
</evidence>
<gene>
    <name evidence="3" type="ORF">H8R27_02205</name>
</gene>
<keyword evidence="4" id="KW-1185">Reference proteome</keyword>
<dbReference type="InterPro" id="IPR007379">
    <property type="entry name" value="Tim44-like_dom"/>
</dbReference>
<evidence type="ECO:0000256" key="1">
    <source>
        <dbReference type="SAM" id="Phobius"/>
    </source>
</evidence>
<accession>A0ABR7IV73</accession>
<dbReference type="SUPFAM" id="SSF54427">
    <property type="entry name" value="NTF2-like"/>
    <property type="match status" value="1"/>
</dbReference>